<keyword evidence="2" id="KW-1185">Reference proteome</keyword>
<sequence length="136" mass="14920">MPPYGSSHHDEDPPMYTPAPPPDGEGTPAPPSSVDITSAPPSPSWQQLYGEVGRASDEILHEEHRVPGMFPRGTPSQSDSRSVSSIRTTQSMPTFPAPNVADDDNDCSSEPGCTPYRGGRSRIRRRMRSMLRFGRR</sequence>
<protein>
    <submittedName>
        <fullName evidence="1">Uncharacterized protein</fullName>
    </submittedName>
</protein>
<organism evidence="1 2">
    <name type="scientific">Lecanicillium saksenae</name>
    <dbReference type="NCBI Taxonomy" id="468837"/>
    <lineage>
        <taxon>Eukaryota</taxon>
        <taxon>Fungi</taxon>
        <taxon>Dikarya</taxon>
        <taxon>Ascomycota</taxon>
        <taxon>Pezizomycotina</taxon>
        <taxon>Sordariomycetes</taxon>
        <taxon>Hypocreomycetidae</taxon>
        <taxon>Hypocreales</taxon>
        <taxon>Cordycipitaceae</taxon>
        <taxon>Lecanicillium</taxon>
    </lineage>
</organism>
<accession>A0ACC1R8B2</accession>
<comment type="caution">
    <text evidence="1">The sequence shown here is derived from an EMBL/GenBank/DDBJ whole genome shotgun (WGS) entry which is preliminary data.</text>
</comment>
<reference evidence="1" key="1">
    <citation type="submission" date="2022-07" db="EMBL/GenBank/DDBJ databases">
        <title>Genome Sequence of Lecanicillium saksenae.</title>
        <authorList>
            <person name="Buettner E."/>
        </authorList>
    </citation>
    <scope>NUCLEOTIDE SEQUENCE</scope>
    <source>
        <strain evidence="1">VT-O1</strain>
    </source>
</reference>
<evidence type="ECO:0000313" key="2">
    <source>
        <dbReference type="Proteomes" id="UP001148737"/>
    </source>
</evidence>
<name>A0ACC1R8B2_9HYPO</name>
<dbReference type="Proteomes" id="UP001148737">
    <property type="component" value="Unassembled WGS sequence"/>
</dbReference>
<proteinExistence type="predicted"/>
<gene>
    <name evidence="1" type="ORF">NLG97_g500</name>
</gene>
<evidence type="ECO:0000313" key="1">
    <source>
        <dbReference type="EMBL" id="KAJ3499241.1"/>
    </source>
</evidence>
<dbReference type="EMBL" id="JANAKD010000017">
    <property type="protein sequence ID" value="KAJ3499241.1"/>
    <property type="molecule type" value="Genomic_DNA"/>
</dbReference>